<dbReference type="Gene3D" id="2.70.220.10">
    <property type="entry name" value="Ganglioside GM2 activator"/>
    <property type="match status" value="1"/>
</dbReference>
<dbReference type="SUPFAM" id="SSF63707">
    <property type="entry name" value="Ganglioside M2 (gm2) activator"/>
    <property type="match status" value="1"/>
</dbReference>
<dbReference type="Pfam" id="PF02221">
    <property type="entry name" value="E1_DerP2_DerF2"/>
    <property type="match status" value="1"/>
</dbReference>
<keyword evidence="1 2" id="KW-0732">Signal</keyword>
<dbReference type="EMBL" id="JAAWVN010022766">
    <property type="protein sequence ID" value="MBN3293705.1"/>
    <property type="molecule type" value="Genomic_DNA"/>
</dbReference>
<evidence type="ECO:0000313" key="5">
    <source>
        <dbReference type="Proteomes" id="UP001166052"/>
    </source>
</evidence>
<evidence type="ECO:0000259" key="3">
    <source>
        <dbReference type="SMART" id="SM00737"/>
    </source>
</evidence>
<evidence type="ECO:0000256" key="2">
    <source>
        <dbReference type="SAM" id="SignalP"/>
    </source>
</evidence>
<comment type="caution">
    <text evidence="4">The sequence shown here is derived from an EMBL/GenBank/DDBJ whole genome shotgun (WGS) entry which is preliminary data.</text>
</comment>
<name>A0ABS2Z3S8_POLSE</name>
<feature type="domain" description="MD-2-related lipid-recognition" evidence="3">
    <location>
        <begin position="39"/>
        <end position="174"/>
    </location>
</feature>
<feature type="non-terminal residue" evidence="4">
    <location>
        <position position="1"/>
    </location>
</feature>
<dbReference type="InterPro" id="IPR003172">
    <property type="entry name" value="ML_dom"/>
</dbReference>
<dbReference type="PANTHER" id="PTHR17357:SF0">
    <property type="entry name" value="GANGLIOSIDE GM2 ACTIVATOR"/>
    <property type="match status" value="1"/>
</dbReference>
<feature type="non-terminal residue" evidence="4">
    <location>
        <position position="177"/>
    </location>
</feature>
<accession>A0ABS2Z3S8</accession>
<reference evidence="4" key="1">
    <citation type="journal article" date="2021" name="Cell">
        <title>Tracing the genetic footprints of vertebrate landing in non-teleost ray-finned fishes.</title>
        <authorList>
            <person name="Bi X."/>
            <person name="Wang K."/>
            <person name="Yang L."/>
            <person name="Pan H."/>
            <person name="Jiang H."/>
            <person name="Wei Q."/>
            <person name="Fang M."/>
            <person name="Yu H."/>
            <person name="Zhu C."/>
            <person name="Cai Y."/>
            <person name="He Y."/>
            <person name="Gan X."/>
            <person name="Zeng H."/>
            <person name="Yu D."/>
            <person name="Zhu Y."/>
            <person name="Jiang H."/>
            <person name="Qiu Q."/>
            <person name="Yang H."/>
            <person name="Zhang Y.E."/>
            <person name="Wang W."/>
            <person name="Zhu M."/>
            <person name="He S."/>
            <person name="Zhang G."/>
        </authorList>
    </citation>
    <scope>NUCLEOTIDE SEQUENCE</scope>
    <source>
        <strain evidence="4">Bchr_001</strain>
    </source>
</reference>
<dbReference type="SMART" id="SM00737">
    <property type="entry name" value="ML"/>
    <property type="match status" value="1"/>
</dbReference>
<dbReference type="PANTHER" id="PTHR17357">
    <property type="entry name" value="GM2 GANGLIOSIDE ACTIVATOR PROTEIN"/>
    <property type="match status" value="1"/>
</dbReference>
<proteinExistence type="predicted"/>
<protein>
    <submittedName>
        <fullName evidence="4">SAP3 protein</fullName>
    </submittedName>
</protein>
<feature type="signal peptide" evidence="2">
    <location>
        <begin position="1"/>
        <end position="22"/>
    </location>
</feature>
<dbReference type="InterPro" id="IPR036846">
    <property type="entry name" value="GM2-AP_sf"/>
</dbReference>
<sequence>MVMLCFWVFVCGFCCLLELGNTRPDGVNKVKLNEVPASWSNCGKNDLFVVTQLSFPSVITIPGSVTFSLKGNLKKDINSTIQSQLEVKKKVFGRWITIPCKNKIGSCFYNDICAVIHHITAKTCRFKQGEVSIPKTTIKIPKPSIPRFIYAGDYSITVKLTSRKQSVACLTIKFSLK</sequence>
<gene>
    <name evidence="4" type="primary">Gm2a_0</name>
    <name evidence="4" type="ORF">GTO92_0004426</name>
</gene>
<feature type="chain" id="PRO_5046975794" evidence="2">
    <location>
        <begin position="23"/>
        <end position="177"/>
    </location>
</feature>
<dbReference type="Proteomes" id="UP001166052">
    <property type="component" value="Unassembled WGS sequence"/>
</dbReference>
<evidence type="ECO:0000313" key="4">
    <source>
        <dbReference type="EMBL" id="MBN3293705.1"/>
    </source>
</evidence>
<evidence type="ECO:0000256" key="1">
    <source>
        <dbReference type="ARBA" id="ARBA00022729"/>
    </source>
</evidence>
<organism evidence="4 5">
    <name type="scientific">Polypterus senegalus</name>
    <name type="common">Senegal bichir</name>
    <dbReference type="NCBI Taxonomy" id="55291"/>
    <lineage>
        <taxon>Eukaryota</taxon>
        <taxon>Metazoa</taxon>
        <taxon>Chordata</taxon>
        <taxon>Craniata</taxon>
        <taxon>Vertebrata</taxon>
        <taxon>Euteleostomi</taxon>
        <taxon>Actinopterygii</taxon>
        <taxon>Polypteriformes</taxon>
        <taxon>Polypteridae</taxon>
        <taxon>Polypterus</taxon>
    </lineage>
</organism>
<dbReference type="InterPro" id="IPR028996">
    <property type="entry name" value="GM2-AP"/>
</dbReference>
<keyword evidence="5" id="KW-1185">Reference proteome</keyword>